<reference evidence="2 3" key="2">
    <citation type="journal article" date="2011" name="PLoS Genet.">
        <title>Caenorhabditis briggsae recombinant inbred line genotypes reveal inter-strain incompatibility and the evolution of recombination.</title>
        <authorList>
            <person name="Ross J.A."/>
            <person name="Koboldt D.C."/>
            <person name="Staisch J.E."/>
            <person name="Chamberlin H.M."/>
            <person name="Gupta B.P."/>
            <person name="Miller R.D."/>
            <person name="Baird S.E."/>
            <person name="Haag E.S."/>
        </authorList>
    </citation>
    <scope>NUCLEOTIDE SEQUENCE [LARGE SCALE GENOMIC DNA]</scope>
    <source>
        <strain evidence="2 3">AF16</strain>
    </source>
</reference>
<accession>A8XR44</accession>
<dbReference type="Proteomes" id="UP000008549">
    <property type="component" value="Unassembled WGS sequence"/>
</dbReference>
<evidence type="ECO:0000256" key="1">
    <source>
        <dbReference type="SAM" id="MobiDB-lite"/>
    </source>
</evidence>
<sequence>MNKCFFFVTNVAKSHLLEDPAGYSLEMSCSENFVKSGGEERKEEEEKKNDSQAAKDKKDGLNPYIRSPDVRIPGSPNNRGLPDHRITGFPDHRNPGIPDFGITGIPESRITGFPDVRIPGSSEFRIPGFPEPSPGPYSGVRRRQELICTSNSLFLYSILREVNVAPSTKDLKYNHSSDSLNLQIITGFLIYSCYKFLNIRKSENLKKNERSQ</sequence>
<dbReference type="HOGENOM" id="CLU_1300662_0_0_1"/>
<dbReference type="EMBL" id="HE600955">
    <property type="protein sequence ID" value="CAP35117.1"/>
    <property type="molecule type" value="Genomic_DNA"/>
</dbReference>
<name>A8XR44_CAEBR</name>
<feature type="compositionally biased region" description="Basic and acidic residues" evidence="1">
    <location>
        <begin position="37"/>
        <end position="60"/>
    </location>
</feature>
<proteinExistence type="predicted"/>
<feature type="region of interest" description="Disordered" evidence="1">
    <location>
        <begin position="36"/>
        <end position="81"/>
    </location>
</feature>
<dbReference type="GeneID" id="8583084"/>
<dbReference type="WormBase" id="CBG17471">
    <property type="protein sequence ID" value="CBP18950"/>
    <property type="gene ID" value="WBGene00037081"/>
</dbReference>
<keyword evidence="3" id="KW-1185">Reference proteome</keyword>
<dbReference type="AlphaFoldDB" id="A8XR44"/>
<dbReference type="CTD" id="8583084"/>
<organism evidence="2 3">
    <name type="scientific">Caenorhabditis briggsae</name>
    <dbReference type="NCBI Taxonomy" id="6238"/>
    <lineage>
        <taxon>Eukaryota</taxon>
        <taxon>Metazoa</taxon>
        <taxon>Ecdysozoa</taxon>
        <taxon>Nematoda</taxon>
        <taxon>Chromadorea</taxon>
        <taxon>Rhabditida</taxon>
        <taxon>Rhabditina</taxon>
        <taxon>Rhabditomorpha</taxon>
        <taxon>Rhabditoidea</taxon>
        <taxon>Rhabditidae</taxon>
        <taxon>Peloderinae</taxon>
        <taxon>Caenorhabditis</taxon>
    </lineage>
</organism>
<gene>
    <name evidence="2 4" type="ORF">CBG17471</name>
    <name evidence="2" type="ORF">CBG_17471</name>
</gene>
<dbReference type="KEGG" id="cbr:CBG_17471"/>
<evidence type="ECO:0000313" key="2">
    <source>
        <dbReference type="EMBL" id="CAP35117.1"/>
    </source>
</evidence>
<dbReference type="InParanoid" id="A8XR44"/>
<evidence type="ECO:0000313" key="4">
    <source>
        <dbReference type="WormBase" id="CBG17471"/>
    </source>
</evidence>
<dbReference type="RefSeq" id="XP_002641091.1">
    <property type="nucleotide sequence ID" value="XM_002641045.1"/>
</dbReference>
<protein>
    <submittedName>
        <fullName evidence="2">Protein CBG17471</fullName>
    </submittedName>
</protein>
<reference evidence="2 3" key="1">
    <citation type="journal article" date="2003" name="PLoS Biol.">
        <title>The genome sequence of Caenorhabditis briggsae: a platform for comparative genomics.</title>
        <authorList>
            <person name="Stein L.D."/>
            <person name="Bao Z."/>
            <person name="Blasiar D."/>
            <person name="Blumenthal T."/>
            <person name="Brent M.R."/>
            <person name="Chen N."/>
            <person name="Chinwalla A."/>
            <person name="Clarke L."/>
            <person name="Clee C."/>
            <person name="Coghlan A."/>
            <person name="Coulson A."/>
            <person name="D'Eustachio P."/>
            <person name="Fitch D.H."/>
            <person name="Fulton L.A."/>
            <person name="Fulton R.E."/>
            <person name="Griffiths-Jones S."/>
            <person name="Harris T.W."/>
            <person name="Hillier L.W."/>
            <person name="Kamath R."/>
            <person name="Kuwabara P.E."/>
            <person name="Mardis E.R."/>
            <person name="Marra M.A."/>
            <person name="Miner T.L."/>
            <person name="Minx P."/>
            <person name="Mullikin J.C."/>
            <person name="Plumb R.W."/>
            <person name="Rogers J."/>
            <person name="Schein J.E."/>
            <person name="Sohrmann M."/>
            <person name="Spieth J."/>
            <person name="Stajich J.E."/>
            <person name="Wei C."/>
            <person name="Willey D."/>
            <person name="Wilson R.K."/>
            <person name="Durbin R."/>
            <person name="Waterston R.H."/>
        </authorList>
    </citation>
    <scope>NUCLEOTIDE SEQUENCE [LARGE SCALE GENOMIC DNA]</scope>
    <source>
        <strain evidence="2 3">AF16</strain>
    </source>
</reference>
<evidence type="ECO:0000313" key="3">
    <source>
        <dbReference type="Proteomes" id="UP000008549"/>
    </source>
</evidence>